<dbReference type="InterPro" id="IPR013785">
    <property type="entry name" value="Aldolase_TIM"/>
</dbReference>
<dbReference type="Proteomes" id="UP000676325">
    <property type="component" value="Unassembled WGS sequence"/>
</dbReference>
<keyword evidence="3 7" id="KW-0378">Hydrolase</keyword>
<feature type="domain" description="Glycosyl hydrolase family 36 N-terminal" evidence="6">
    <location>
        <begin position="32"/>
        <end position="253"/>
    </location>
</feature>
<accession>A0A941IKM5</accession>
<evidence type="ECO:0000259" key="5">
    <source>
        <dbReference type="Pfam" id="PF16874"/>
    </source>
</evidence>
<comment type="catalytic activity">
    <reaction evidence="1">
        <text>Hydrolysis of terminal, non-reducing alpha-D-galactose residues in alpha-D-galactosides, including galactose oligosaccharides, galactomannans and galactolipids.</text>
        <dbReference type="EC" id="3.2.1.22"/>
    </reaction>
</comment>
<dbReference type="Gene3D" id="2.60.40.1180">
    <property type="entry name" value="Golgi alpha-mannosidase II"/>
    <property type="match status" value="1"/>
</dbReference>
<dbReference type="InterPro" id="IPR031705">
    <property type="entry name" value="Glyco_hydro_36_C"/>
</dbReference>
<evidence type="ECO:0000256" key="1">
    <source>
        <dbReference type="ARBA" id="ARBA00001255"/>
    </source>
</evidence>
<dbReference type="PANTHER" id="PTHR43053:SF3">
    <property type="entry name" value="ALPHA-GALACTOSIDASE C-RELATED"/>
    <property type="match status" value="1"/>
</dbReference>
<dbReference type="Gene3D" id="2.70.98.60">
    <property type="entry name" value="alpha-galactosidase from lactobacil brevis"/>
    <property type="match status" value="1"/>
</dbReference>
<dbReference type="InterPro" id="IPR050985">
    <property type="entry name" value="Alpha-glycosidase_related"/>
</dbReference>
<dbReference type="CDD" id="cd14791">
    <property type="entry name" value="GH36"/>
    <property type="match status" value="1"/>
</dbReference>
<keyword evidence="4 7" id="KW-0326">Glycosidase</keyword>
<dbReference type="PRINTS" id="PR00743">
    <property type="entry name" value="GLHYDRLASE36"/>
</dbReference>
<dbReference type="InterPro" id="IPR002252">
    <property type="entry name" value="Glyco_hydro_36"/>
</dbReference>
<dbReference type="PROSITE" id="PS00512">
    <property type="entry name" value="ALPHA_GALACTOSIDASE"/>
    <property type="match status" value="1"/>
</dbReference>
<evidence type="ECO:0000256" key="2">
    <source>
        <dbReference type="ARBA" id="ARBA00012755"/>
    </source>
</evidence>
<dbReference type="GO" id="GO:0016052">
    <property type="term" value="P:carbohydrate catabolic process"/>
    <property type="evidence" value="ECO:0007669"/>
    <property type="project" value="InterPro"/>
</dbReference>
<evidence type="ECO:0000313" key="8">
    <source>
        <dbReference type="Proteomes" id="UP000676325"/>
    </source>
</evidence>
<dbReference type="InterPro" id="IPR031704">
    <property type="entry name" value="Glyco_hydro_36_N"/>
</dbReference>
<dbReference type="EC" id="3.2.1.22" evidence="2"/>
<dbReference type="InterPro" id="IPR038417">
    <property type="entry name" value="Alpga-gal_N_sf"/>
</dbReference>
<dbReference type="PANTHER" id="PTHR43053">
    <property type="entry name" value="GLYCOSIDASE FAMILY 31"/>
    <property type="match status" value="1"/>
</dbReference>
<comment type="caution">
    <text evidence="7">The sequence shown here is derived from an EMBL/GenBank/DDBJ whole genome shotgun (WGS) entry which is preliminary data.</text>
</comment>
<organism evidence="7 8">
    <name type="scientific">Actinospica acidithermotolerans</name>
    <dbReference type="NCBI Taxonomy" id="2828514"/>
    <lineage>
        <taxon>Bacteria</taxon>
        <taxon>Bacillati</taxon>
        <taxon>Actinomycetota</taxon>
        <taxon>Actinomycetes</taxon>
        <taxon>Catenulisporales</taxon>
        <taxon>Actinospicaceae</taxon>
        <taxon>Actinospica</taxon>
    </lineage>
</organism>
<evidence type="ECO:0000256" key="4">
    <source>
        <dbReference type="ARBA" id="ARBA00023295"/>
    </source>
</evidence>
<dbReference type="InterPro" id="IPR013780">
    <property type="entry name" value="Glyco_hydro_b"/>
</dbReference>
<proteinExistence type="predicted"/>
<evidence type="ECO:0000256" key="3">
    <source>
        <dbReference type="ARBA" id="ARBA00022801"/>
    </source>
</evidence>
<feature type="domain" description="Glycosyl hydrolase family 36 C-terminal" evidence="5">
    <location>
        <begin position="541"/>
        <end position="618"/>
    </location>
</feature>
<dbReference type="Pfam" id="PF16875">
    <property type="entry name" value="Glyco_hydro_36N"/>
    <property type="match status" value="1"/>
</dbReference>
<gene>
    <name evidence="7" type="ORF">KDK95_18205</name>
</gene>
<dbReference type="EMBL" id="JAGSOH010000052">
    <property type="protein sequence ID" value="MBR7828253.1"/>
    <property type="molecule type" value="Genomic_DNA"/>
</dbReference>
<protein>
    <recommendedName>
        <fullName evidence="2">alpha-galactosidase</fullName>
        <ecNumber evidence="2">3.2.1.22</ecNumber>
    </recommendedName>
</protein>
<dbReference type="Pfam" id="PF02065">
    <property type="entry name" value="Melibiase"/>
    <property type="match status" value="1"/>
</dbReference>
<dbReference type="AlphaFoldDB" id="A0A941IKM5"/>
<dbReference type="InterPro" id="IPR017853">
    <property type="entry name" value="GH"/>
</dbReference>
<reference evidence="7" key="1">
    <citation type="submission" date="2021-04" db="EMBL/GenBank/DDBJ databases">
        <title>Genome based classification of Actinospica acidithermotolerans sp. nov., an actinobacterium isolated from an Indonesian hot spring.</title>
        <authorList>
            <person name="Kusuma A.B."/>
            <person name="Putra K.E."/>
            <person name="Nafisah S."/>
            <person name="Loh J."/>
            <person name="Nouioui I."/>
            <person name="Goodfellow M."/>
        </authorList>
    </citation>
    <scope>NUCLEOTIDE SEQUENCE</scope>
    <source>
        <strain evidence="7">MGRD01-02</strain>
    </source>
</reference>
<dbReference type="Gene3D" id="3.20.20.70">
    <property type="entry name" value="Aldolase class I"/>
    <property type="match status" value="1"/>
</dbReference>
<name>A0A941IKM5_9ACTN</name>
<evidence type="ECO:0000313" key="7">
    <source>
        <dbReference type="EMBL" id="MBR7828253.1"/>
    </source>
</evidence>
<evidence type="ECO:0000259" key="6">
    <source>
        <dbReference type="Pfam" id="PF16875"/>
    </source>
</evidence>
<sequence>MPAIAHSRDHRLWVLTAAESCYVLHLDDDDLLHGLHWGPALTPEQAVTLLDYPPPRPRSCEDPRDGTLDLSAAGGARYAHAGLQVRFADGTRDLELRFTGHRVAENDLVLTFADNHYPLAVETHYRVCAGSPAIERRLTARHTGDPSADPIRITRADSATWILPTLADYRLSQSYGQWAAENQVSRSTLARGATVLGSGRGVSSHHASPWAMIDDGSATGEHGAVYGTTLAWSGNWQIIADRLPSERLSLSVGAAHVPETRLLEPGDELSTPVSVGMYTEGGFGAASRAWHDYIRANVIPHPDEARPVLYNSWEATEFDVSVKAQMALADRAAALGVELFVMDDGWFGRRVDDTAGLGDWTPNPDRFPDGLGPLIEHVHGLGMKFGLWVEPEMANPDSDLYRARPDWIISRPQRHRTRIREQHVLNLARSDVAEWVHATIERLLSENAIDFLKWDMNRPLTEVGDDTSVIDYVTNLYAILDRLRADHPALRIENCSSGGGRVDLAACPDAELARLGELIAAYKSVRHVVQLGVQHRLGPSHAVQFLARDGSELVVLAFHNSSRFGRPAAALPLRALDPQAVYRDTATGGGVHHGAVLMTRGLPLDLPAGECASTLIHLRRVGLSPHRME</sequence>
<dbReference type="SUPFAM" id="SSF51445">
    <property type="entry name" value="(Trans)glycosidases"/>
    <property type="match status" value="1"/>
</dbReference>
<keyword evidence="8" id="KW-1185">Reference proteome</keyword>
<dbReference type="GO" id="GO:0004557">
    <property type="term" value="F:alpha-galactosidase activity"/>
    <property type="evidence" value="ECO:0007669"/>
    <property type="project" value="UniProtKB-EC"/>
</dbReference>
<dbReference type="Pfam" id="PF16874">
    <property type="entry name" value="Glyco_hydro_36C"/>
    <property type="match status" value="1"/>
</dbReference>
<dbReference type="InterPro" id="IPR000111">
    <property type="entry name" value="Glyco_hydro_27/36_CS"/>
</dbReference>
<dbReference type="RefSeq" id="WP_212519391.1">
    <property type="nucleotide sequence ID" value="NZ_JAGSOH010000052.1"/>
</dbReference>